<gene>
    <name evidence="3" type="ORF">BKG92_05330</name>
</gene>
<evidence type="ECO:0000313" key="4">
    <source>
        <dbReference type="Proteomes" id="UP000188573"/>
    </source>
</evidence>
<name>A0A1V3KZQ3_9PAST</name>
<dbReference type="EMBL" id="MLAG01000024">
    <property type="protein sequence ID" value="OOF82800.1"/>
    <property type="molecule type" value="Genomic_DNA"/>
</dbReference>
<evidence type="ECO:0000313" key="3">
    <source>
        <dbReference type="EMBL" id="OOF82800.1"/>
    </source>
</evidence>
<feature type="domain" description="PepSY" evidence="2">
    <location>
        <begin position="118"/>
        <end position="174"/>
    </location>
</feature>
<dbReference type="AlphaFoldDB" id="A0A1V3KZQ3"/>
<reference evidence="3 4" key="1">
    <citation type="submission" date="2016-10" db="EMBL/GenBank/DDBJ databases">
        <title>Rodentibacter gen. nov. and new species.</title>
        <authorList>
            <person name="Christensen H."/>
        </authorList>
    </citation>
    <scope>NUCLEOTIDE SEQUENCE [LARGE SCALE GENOMIC DNA]</scope>
    <source>
        <strain evidence="3 4">Ac81</strain>
    </source>
</reference>
<feature type="chain" id="PRO_5012302166" description="PepSY domain-containing protein" evidence="1">
    <location>
        <begin position="26"/>
        <end position="214"/>
    </location>
</feature>
<keyword evidence="4" id="KW-1185">Reference proteome</keyword>
<protein>
    <recommendedName>
        <fullName evidence="2">PepSY domain-containing protein</fullName>
    </recommendedName>
</protein>
<dbReference type="Pfam" id="PF03413">
    <property type="entry name" value="PepSY"/>
    <property type="match status" value="2"/>
</dbReference>
<dbReference type="Proteomes" id="UP000188573">
    <property type="component" value="Unassembled WGS sequence"/>
</dbReference>
<accession>A0A1V3KZQ3</accession>
<dbReference type="Gene3D" id="3.10.450.40">
    <property type="match status" value="2"/>
</dbReference>
<comment type="caution">
    <text evidence="3">The sequence shown here is derived from an EMBL/GenBank/DDBJ whole genome shotgun (WGS) entry which is preliminary data.</text>
</comment>
<keyword evidence="1" id="KW-0732">Signal</keyword>
<organism evidence="3 4">
    <name type="scientific">Rodentibacter ratti</name>
    <dbReference type="NCBI Taxonomy" id="1906745"/>
    <lineage>
        <taxon>Bacteria</taxon>
        <taxon>Pseudomonadati</taxon>
        <taxon>Pseudomonadota</taxon>
        <taxon>Gammaproteobacteria</taxon>
        <taxon>Pasteurellales</taxon>
        <taxon>Pasteurellaceae</taxon>
        <taxon>Rodentibacter</taxon>
    </lineage>
</organism>
<evidence type="ECO:0000256" key="1">
    <source>
        <dbReference type="SAM" id="SignalP"/>
    </source>
</evidence>
<feature type="domain" description="PepSY" evidence="2">
    <location>
        <begin position="41"/>
        <end position="100"/>
    </location>
</feature>
<evidence type="ECO:0000259" key="2">
    <source>
        <dbReference type="Pfam" id="PF03413"/>
    </source>
</evidence>
<feature type="signal peptide" evidence="1">
    <location>
        <begin position="1"/>
        <end position="25"/>
    </location>
</feature>
<dbReference type="InterPro" id="IPR025711">
    <property type="entry name" value="PepSY"/>
</dbReference>
<proteinExistence type="predicted"/>
<sequence length="214" mass="23532">MKKSNKTILSALLAGVMMFSAVNMAQAMSPESQEALAKAQITAAQALSAAQNKIGADAKVKEVEFRHTKYGKDYFQVDLFANNQKHLVDVDATNGEILGTTSKTPREVRVRANQNSPKISFEQAMNVAIEKTGGKVAEADLKFRDGQGFYKIETIANGQHFYVVVNGENAQIIDMPMKTQSGGKGGYERHAKGRHHHEKWYKGGCPVECPMQKN</sequence>
<dbReference type="RefSeq" id="WP_077496274.1">
    <property type="nucleotide sequence ID" value="NZ_MLAG01000024.1"/>
</dbReference>